<evidence type="ECO:0000313" key="2">
    <source>
        <dbReference type="Proteomes" id="UP000232323"/>
    </source>
</evidence>
<name>A0A250XNT4_9CHLO</name>
<accession>A0A250XNT4</accession>
<reference evidence="1 2" key="1">
    <citation type="submission" date="2017-08" db="EMBL/GenBank/DDBJ databases">
        <title>Acidophilic green algal genome provides insights into adaptation to an acidic environment.</title>
        <authorList>
            <person name="Hirooka S."/>
            <person name="Hirose Y."/>
            <person name="Kanesaki Y."/>
            <person name="Higuchi S."/>
            <person name="Fujiwara T."/>
            <person name="Onuma R."/>
            <person name="Era A."/>
            <person name="Ohbayashi R."/>
            <person name="Uzuka A."/>
            <person name="Nozaki H."/>
            <person name="Yoshikawa H."/>
            <person name="Miyagishima S.Y."/>
        </authorList>
    </citation>
    <scope>NUCLEOTIDE SEQUENCE [LARGE SCALE GENOMIC DNA]</scope>
    <source>
        <strain evidence="1 2">NIES-2499</strain>
    </source>
</reference>
<proteinExistence type="predicted"/>
<comment type="caution">
    <text evidence="1">The sequence shown here is derived from an EMBL/GenBank/DDBJ whole genome shotgun (WGS) entry which is preliminary data.</text>
</comment>
<protein>
    <submittedName>
        <fullName evidence="1">Uncharacterized protein</fullName>
    </submittedName>
</protein>
<dbReference type="EMBL" id="BEGY01000135">
    <property type="protein sequence ID" value="GAX84754.1"/>
    <property type="molecule type" value="Genomic_DNA"/>
</dbReference>
<dbReference type="AlphaFoldDB" id="A0A250XNT4"/>
<dbReference type="Proteomes" id="UP000232323">
    <property type="component" value="Unassembled WGS sequence"/>
</dbReference>
<evidence type="ECO:0000313" key="1">
    <source>
        <dbReference type="EMBL" id="GAX84754.1"/>
    </source>
</evidence>
<gene>
    <name evidence="1" type="ORF">CEUSTIGMA_g12176.t1</name>
</gene>
<feature type="non-terminal residue" evidence="1">
    <location>
        <position position="1"/>
    </location>
</feature>
<keyword evidence="2" id="KW-1185">Reference proteome</keyword>
<sequence length="120" mass="13302">DGELVALGAVHHLQHRCGPRVGAQKPVPELVDGHRRVRRRRQAQTRATAHLVVQVDPGAANLQVADQQTVRRAVLLELGQHRPAMGRGCVALQRERFKRGHLGVREEEADAVSVVKVRQL</sequence>
<organism evidence="1 2">
    <name type="scientific">Chlamydomonas eustigma</name>
    <dbReference type="NCBI Taxonomy" id="1157962"/>
    <lineage>
        <taxon>Eukaryota</taxon>
        <taxon>Viridiplantae</taxon>
        <taxon>Chlorophyta</taxon>
        <taxon>core chlorophytes</taxon>
        <taxon>Chlorophyceae</taxon>
        <taxon>CS clade</taxon>
        <taxon>Chlamydomonadales</taxon>
        <taxon>Chlamydomonadaceae</taxon>
        <taxon>Chlamydomonas</taxon>
    </lineage>
</organism>